<sequence length="165" mass="18283">MNTLDVRHDVKKKVGEIPTQRPSVKRPAGVTRLHEQELNIGFEELPGGQTQELHPPCPKKECEKGESFSMTPQTEKPRPGCLVTRGNQTRCHSRLNLNVRGGKSRGSKSKEGAKKEVLTPAKDYARRDRADRGRSGGRSVLGWRDGLCACGCLGRLHWKQSASES</sequence>
<feature type="region of interest" description="Disordered" evidence="1">
    <location>
        <begin position="42"/>
        <end position="138"/>
    </location>
</feature>
<evidence type="ECO:0000256" key="1">
    <source>
        <dbReference type="SAM" id="MobiDB-lite"/>
    </source>
</evidence>
<accession>A0A556TVU2</accession>
<gene>
    <name evidence="2" type="ORF">Baya_4247</name>
</gene>
<protein>
    <submittedName>
        <fullName evidence="2">Uncharacterized protein</fullName>
    </submittedName>
</protein>
<dbReference type="AlphaFoldDB" id="A0A556TVU2"/>
<organism evidence="2 3">
    <name type="scientific">Bagarius yarrelli</name>
    <name type="common">Goonch</name>
    <name type="synonym">Bagrus yarrelli</name>
    <dbReference type="NCBI Taxonomy" id="175774"/>
    <lineage>
        <taxon>Eukaryota</taxon>
        <taxon>Metazoa</taxon>
        <taxon>Chordata</taxon>
        <taxon>Craniata</taxon>
        <taxon>Vertebrata</taxon>
        <taxon>Euteleostomi</taxon>
        <taxon>Actinopterygii</taxon>
        <taxon>Neopterygii</taxon>
        <taxon>Teleostei</taxon>
        <taxon>Ostariophysi</taxon>
        <taxon>Siluriformes</taxon>
        <taxon>Sisoridae</taxon>
        <taxon>Sisorinae</taxon>
        <taxon>Bagarius</taxon>
    </lineage>
</organism>
<dbReference type="Proteomes" id="UP000319801">
    <property type="component" value="Unassembled WGS sequence"/>
</dbReference>
<feature type="compositionally biased region" description="Basic and acidic residues" evidence="1">
    <location>
        <begin position="108"/>
        <end position="134"/>
    </location>
</feature>
<comment type="caution">
    <text evidence="2">The sequence shown here is derived from an EMBL/GenBank/DDBJ whole genome shotgun (WGS) entry which is preliminary data.</text>
</comment>
<dbReference type="EMBL" id="VCAZ01000022">
    <property type="protein sequence ID" value="TSK87533.1"/>
    <property type="molecule type" value="Genomic_DNA"/>
</dbReference>
<evidence type="ECO:0000313" key="2">
    <source>
        <dbReference type="EMBL" id="TSK87533.1"/>
    </source>
</evidence>
<evidence type="ECO:0000313" key="3">
    <source>
        <dbReference type="Proteomes" id="UP000319801"/>
    </source>
</evidence>
<keyword evidence="3" id="KW-1185">Reference proteome</keyword>
<proteinExistence type="predicted"/>
<name>A0A556TVU2_BAGYA</name>
<reference evidence="2 3" key="1">
    <citation type="journal article" date="2019" name="Genome Biol. Evol.">
        <title>Whole-Genome Sequencing of the Giant Devil Catfish, Bagarius yarrelli.</title>
        <authorList>
            <person name="Jiang W."/>
            <person name="Lv Y."/>
            <person name="Cheng L."/>
            <person name="Yang K."/>
            <person name="Chao B."/>
            <person name="Wang X."/>
            <person name="Li Y."/>
            <person name="Pan X."/>
            <person name="You X."/>
            <person name="Zhang Y."/>
            <person name="Yang J."/>
            <person name="Li J."/>
            <person name="Zhang X."/>
            <person name="Liu S."/>
            <person name="Sun C."/>
            <person name="Yang J."/>
            <person name="Shi Q."/>
        </authorList>
    </citation>
    <scope>NUCLEOTIDE SEQUENCE [LARGE SCALE GENOMIC DNA]</scope>
    <source>
        <strain evidence="2">JWS20170419001</strain>
        <tissue evidence="2">Muscle</tissue>
    </source>
</reference>